<dbReference type="OrthoDB" id="2212170at2759"/>
<accession>A0A2J6RDE2</accession>
<organism evidence="6 7">
    <name type="scientific">Hyaloscypha variabilis (strain UAMH 11265 / GT02V1 / F)</name>
    <name type="common">Meliniomyces variabilis</name>
    <dbReference type="NCBI Taxonomy" id="1149755"/>
    <lineage>
        <taxon>Eukaryota</taxon>
        <taxon>Fungi</taxon>
        <taxon>Dikarya</taxon>
        <taxon>Ascomycota</taxon>
        <taxon>Pezizomycotina</taxon>
        <taxon>Leotiomycetes</taxon>
        <taxon>Helotiales</taxon>
        <taxon>Hyaloscyphaceae</taxon>
        <taxon>Hyaloscypha</taxon>
        <taxon>Hyaloscypha variabilis</taxon>
    </lineage>
</organism>
<comment type="similarity">
    <text evidence="1">Belongs to the Gfa family.</text>
</comment>
<dbReference type="PANTHER" id="PTHR33337">
    <property type="entry name" value="GFA DOMAIN-CONTAINING PROTEIN"/>
    <property type="match status" value="1"/>
</dbReference>
<feature type="domain" description="CENP-V/GFA" evidence="5">
    <location>
        <begin position="7"/>
        <end position="128"/>
    </location>
</feature>
<protein>
    <recommendedName>
        <fullName evidence="5">CENP-V/GFA domain-containing protein</fullName>
    </recommendedName>
</protein>
<dbReference type="InterPro" id="IPR006913">
    <property type="entry name" value="CENP-V/GFA"/>
</dbReference>
<name>A0A2J6RDE2_HYAVF</name>
<keyword evidence="4" id="KW-0456">Lyase</keyword>
<evidence type="ECO:0000256" key="4">
    <source>
        <dbReference type="ARBA" id="ARBA00023239"/>
    </source>
</evidence>
<dbReference type="Pfam" id="PF04828">
    <property type="entry name" value="GFA"/>
    <property type="match status" value="1"/>
</dbReference>
<evidence type="ECO:0000313" key="6">
    <source>
        <dbReference type="EMBL" id="PMD36515.1"/>
    </source>
</evidence>
<dbReference type="GO" id="GO:0016846">
    <property type="term" value="F:carbon-sulfur lyase activity"/>
    <property type="evidence" value="ECO:0007669"/>
    <property type="project" value="InterPro"/>
</dbReference>
<evidence type="ECO:0000256" key="2">
    <source>
        <dbReference type="ARBA" id="ARBA00022723"/>
    </source>
</evidence>
<dbReference type="InterPro" id="IPR011057">
    <property type="entry name" value="Mss4-like_sf"/>
</dbReference>
<dbReference type="PROSITE" id="PS51891">
    <property type="entry name" value="CENP_V_GFA"/>
    <property type="match status" value="1"/>
</dbReference>
<dbReference type="AlphaFoldDB" id="A0A2J6RDE2"/>
<dbReference type="PANTHER" id="PTHR33337:SF43">
    <property type="entry name" value="CENP-V_GFA DOMAIN-CONTAINING PROTEIN"/>
    <property type="match status" value="1"/>
</dbReference>
<evidence type="ECO:0000313" key="7">
    <source>
        <dbReference type="Proteomes" id="UP000235786"/>
    </source>
</evidence>
<gene>
    <name evidence="6" type="ORF">L207DRAFT_636495</name>
</gene>
<keyword evidence="2" id="KW-0479">Metal-binding</keyword>
<evidence type="ECO:0000256" key="3">
    <source>
        <dbReference type="ARBA" id="ARBA00022833"/>
    </source>
</evidence>
<evidence type="ECO:0000259" key="5">
    <source>
        <dbReference type="PROSITE" id="PS51891"/>
    </source>
</evidence>
<evidence type="ECO:0000256" key="1">
    <source>
        <dbReference type="ARBA" id="ARBA00005495"/>
    </source>
</evidence>
<dbReference type="SUPFAM" id="SSF51316">
    <property type="entry name" value="Mss4-like"/>
    <property type="match status" value="1"/>
</dbReference>
<keyword evidence="7" id="KW-1185">Reference proteome</keyword>
<dbReference type="GO" id="GO:0046872">
    <property type="term" value="F:metal ion binding"/>
    <property type="evidence" value="ECO:0007669"/>
    <property type="project" value="UniProtKB-KW"/>
</dbReference>
<dbReference type="Proteomes" id="UP000235786">
    <property type="component" value="Unassembled WGS sequence"/>
</dbReference>
<dbReference type="EMBL" id="KZ613950">
    <property type="protein sequence ID" value="PMD36515.1"/>
    <property type="molecule type" value="Genomic_DNA"/>
</dbReference>
<reference evidence="6 7" key="1">
    <citation type="submission" date="2016-04" db="EMBL/GenBank/DDBJ databases">
        <title>A degradative enzymes factory behind the ericoid mycorrhizal symbiosis.</title>
        <authorList>
            <consortium name="DOE Joint Genome Institute"/>
            <person name="Martino E."/>
            <person name="Morin E."/>
            <person name="Grelet G."/>
            <person name="Kuo A."/>
            <person name="Kohler A."/>
            <person name="Daghino S."/>
            <person name="Barry K."/>
            <person name="Choi C."/>
            <person name="Cichocki N."/>
            <person name="Clum A."/>
            <person name="Copeland A."/>
            <person name="Hainaut M."/>
            <person name="Haridas S."/>
            <person name="Labutti K."/>
            <person name="Lindquist E."/>
            <person name="Lipzen A."/>
            <person name="Khouja H.-R."/>
            <person name="Murat C."/>
            <person name="Ohm R."/>
            <person name="Olson A."/>
            <person name="Spatafora J."/>
            <person name="Veneault-Fourrey C."/>
            <person name="Henrissat B."/>
            <person name="Grigoriev I."/>
            <person name="Martin F."/>
            <person name="Perotto S."/>
        </authorList>
    </citation>
    <scope>NUCLEOTIDE SEQUENCE [LARGE SCALE GENOMIC DNA]</scope>
    <source>
        <strain evidence="6 7">F</strain>
    </source>
</reference>
<keyword evidence="3" id="KW-0862">Zinc</keyword>
<sequence length="139" mass="15032">MASPEIIHGACNCGRITVSLPRSAFPTASSLCHCLNCRASGGSLFAVNLPTPTKDITIEGQPKIHSDIAMSGNTADRHFCSDCGSPIMTVIRQRPEISVLKGGLFAKFGVDLPAPGREQFWRRAEKWEKPHEGVTTLVE</sequence>
<dbReference type="STRING" id="1149755.A0A2J6RDE2"/>
<dbReference type="Gene3D" id="3.90.1590.10">
    <property type="entry name" value="glutathione-dependent formaldehyde- activating enzyme (gfa)"/>
    <property type="match status" value="1"/>
</dbReference>
<proteinExistence type="inferred from homology"/>